<accession>A0ACB6G2R5</accession>
<sequence>MSLHCFPDLIAVRITPPPDPSLAKKILRRSLCFILPFTFTMLKSFAGFYKTIAACAALEVAPGGKVCWLDHSSQYFGFKIECIAKALGDLNIDHKMIYDGGKNVRTHHQHGVYTKEADEYKTIRGYFSQVSNPSAGVLIADTNLSPSHAAAFDDAEDKGDIDLPLLRHWSDVAFLQYLSSFHSPLVQPISPNYIFRIQIQNSGTFLVLNKIIKMHGRSMYELWPGITFDIQSEEGKAILGTPHGSGVAWMLIQHSKALRERIIKKVTIFYAPKKDDLFRWPSLLFWIV</sequence>
<proteinExistence type="predicted"/>
<protein>
    <submittedName>
        <fullName evidence="1">Uncharacterized protein</fullName>
    </submittedName>
</protein>
<gene>
    <name evidence="1" type="ORF">AG0111_0g795</name>
</gene>
<keyword evidence="2" id="KW-1185">Reference proteome</keyword>
<dbReference type="EMBL" id="PDWZ02000001">
    <property type="protein sequence ID" value="KAB2110988.1"/>
    <property type="molecule type" value="Genomic_DNA"/>
</dbReference>
<name>A0ACB6G2R5_9PLEO</name>
<evidence type="ECO:0000313" key="2">
    <source>
        <dbReference type="Proteomes" id="UP000293547"/>
    </source>
</evidence>
<comment type="caution">
    <text evidence="1">The sequence shown here is derived from an EMBL/GenBank/DDBJ whole genome shotgun (WGS) entry which is preliminary data.</text>
</comment>
<evidence type="ECO:0000313" key="1">
    <source>
        <dbReference type="EMBL" id="KAB2110988.1"/>
    </source>
</evidence>
<reference evidence="1 2" key="1">
    <citation type="journal article" date="2019" name="bioRxiv">
        <title>Genomics, evolutionary history and diagnostics of the Alternaria alternata species group including apple and Asian pear pathotypes.</title>
        <authorList>
            <person name="Armitage A.D."/>
            <person name="Cockerton H.M."/>
            <person name="Sreenivasaprasad S."/>
            <person name="Woodhall J.W."/>
            <person name="Lane C.R."/>
            <person name="Harrison R.J."/>
            <person name="Clarkson J.P."/>
        </authorList>
    </citation>
    <scope>NUCLEOTIDE SEQUENCE [LARGE SCALE GENOMIC DNA]</scope>
    <source>
        <strain evidence="1 2">FERA 650</strain>
    </source>
</reference>
<organism evidence="1 2">
    <name type="scientific">Alternaria gaisen</name>
    <dbReference type="NCBI Taxonomy" id="167740"/>
    <lineage>
        <taxon>Eukaryota</taxon>
        <taxon>Fungi</taxon>
        <taxon>Dikarya</taxon>
        <taxon>Ascomycota</taxon>
        <taxon>Pezizomycotina</taxon>
        <taxon>Dothideomycetes</taxon>
        <taxon>Pleosporomycetidae</taxon>
        <taxon>Pleosporales</taxon>
        <taxon>Pleosporineae</taxon>
        <taxon>Pleosporaceae</taxon>
        <taxon>Alternaria</taxon>
        <taxon>Alternaria sect. Alternaria</taxon>
    </lineage>
</organism>
<dbReference type="Proteomes" id="UP000293547">
    <property type="component" value="Unassembled WGS sequence"/>
</dbReference>